<dbReference type="EMBL" id="FLQW01003775">
    <property type="protein sequence ID" value="SBS96170.1"/>
    <property type="molecule type" value="Genomic_DNA"/>
</dbReference>
<reference evidence="3" key="1">
    <citation type="submission" date="2016-05" db="EMBL/GenBank/DDBJ databases">
        <authorList>
            <person name="Naeem Raeece"/>
        </authorList>
    </citation>
    <scope>NUCLEOTIDE SEQUENCE [LARGE SCALE GENOMIC DNA]</scope>
</reference>
<organism evidence="2 3">
    <name type="scientific">Plasmodium malariae</name>
    <dbReference type="NCBI Taxonomy" id="5858"/>
    <lineage>
        <taxon>Eukaryota</taxon>
        <taxon>Sar</taxon>
        <taxon>Alveolata</taxon>
        <taxon>Apicomplexa</taxon>
        <taxon>Aconoidasida</taxon>
        <taxon>Haemosporida</taxon>
        <taxon>Plasmodiidae</taxon>
        <taxon>Plasmodium</taxon>
        <taxon>Plasmodium (Plasmodium)</taxon>
    </lineage>
</organism>
<protein>
    <submittedName>
        <fullName evidence="2">PIR Superfamily Protein</fullName>
    </submittedName>
</protein>
<evidence type="ECO:0000256" key="1">
    <source>
        <dbReference type="SAM" id="Coils"/>
    </source>
</evidence>
<feature type="coiled-coil region" evidence="1">
    <location>
        <begin position="183"/>
        <end position="210"/>
    </location>
</feature>
<evidence type="ECO:0000313" key="3">
    <source>
        <dbReference type="Proteomes" id="UP000078597"/>
    </source>
</evidence>
<sequence length="219" mass="26189">MPSENSGKIARNYFLNIKRNLKLLSQILRGVVKILEKVYRYFSLLNNICNQEIKIIQKNVLDKLRQLYSYYENFKKFNGQKNDPDYRICNNIRECHGFYMTNYKECQGNNESFFFEELINFKKAYDNKMNKFTPCNGFSQTLPQIAQNSTQTLPPSEVDYIFFSSSKSWIRSRLLGKKMIELNKFQEETRESLQNLHDEVNRNYEKILHNIAYNRKGYT</sequence>
<evidence type="ECO:0000313" key="2">
    <source>
        <dbReference type="EMBL" id="SBS96170.1"/>
    </source>
</evidence>
<keyword evidence="1" id="KW-0175">Coiled coil</keyword>
<accession>A0A1A8WT88</accession>
<dbReference type="AlphaFoldDB" id="A0A1A8WT88"/>
<dbReference type="Proteomes" id="UP000078597">
    <property type="component" value="Unassembled WGS sequence"/>
</dbReference>
<proteinExistence type="predicted"/>
<name>A0A1A8WT88_PLAMA</name>
<gene>
    <name evidence="2" type="ORF">PMALA_051810</name>
</gene>